<evidence type="ECO:0000313" key="2">
    <source>
        <dbReference type="Proteomes" id="UP001057402"/>
    </source>
</evidence>
<sequence length="348" mass="38502">MVQLMKSAEFELGGDNEKAPPPVKVEFVEDPLEEEHGSLPKRSRTSSGLDQGFMILSIGFMECGESVVDWLLDINRASGVVESAPLLAHYRLNYESGSTPARGCWSRIRGIIGTMVRVPMHFLTSHLPNTIHWMSRALLVCDSGSALLLLDLIQMKLSQEPLPDDGPSTLKVVLGRHPLFFRETNPQPRKHTLWQATSDFTDGQASVHRLHFLECPQGLLAKHFEKLIQCDMRLGFLSREPEVILDSPLFDTRPSVFEDLEESKGIVYDGMESDKISMVAAAHRSPVMESSSSKDGHQDLLSMTSDTSRDIQSPFSGSGSSGGVGMKARNWDQIKVPGLHPSMSMSDL</sequence>
<reference evidence="2" key="1">
    <citation type="journal article" date="2023" name="Front. Plant Sci.">
        <title>Chromosomal-level genome assembly of Melastoma candidum provides insights into trichome evolution.</title>
        <authorList>
            <person name="Zhong Y."/>
            <person name="Wu W."/>
            <person name="Sun C."/>
            <person name="Zou P."/>
            <person name="Liu Y."/>
            <person name="Dai S."/>
            <person name="Zhou R."/>
        </authorList>
    </citation>
    <scope>NUCLEOTIDE SEQUENCE [LARGE SCALE GENOMIC DNA]</scope>
</reference>
<dbReference type="Proteomes" id="UP001057402">
    <property type="component" value="Chromosome 4"/>
</dbReference>
<accession>A0ACB9REZ4</accession>
<name>A0ACB9REZ4_9MYRT</name>
<protein>
    <submittedName>
        <fullName evidence="1">Uncharacterized protein</fullName>
    </submittedName>
</protein>
<dbReference type="EMBL" id="CM042883">
    <property type="protein sequence ID" value="KAI4377270.1"/>
    <property type="molecule type" value="Genomic_DNA"/>
</dbReference>
<evidence type="ECO:0000313" key="1">
    <source>
        <dbReference type="EMBL" id="KAI4377270.1"/>
    </source>
</evidence>
<gene>
    <name evidence="1" type="ORF">MLD38_014930</name>
</gene>
<keyword evidence="2" id="KW-1185">Reference proteome</keyword>
<organism evidence="1 2">
    <name type="scientific">Melastoma candidum</name>
    <dbReference type="NCBI Taxonomy" id="119954"/>
    <lineage>
        <taxon>Eukaryota</taxon>
        <taxon>Viridiplantae</taxon>
        <taxon>Streptophyta</taxon>
        <taxon>Embryophyta</taxon>
        <taxon>Tracheophyta</taxon>
        <taxon>Spermatophyta</taxon>
        <taxon>Magnoliopsida</taxon>
        <taxon>eudicotyledons</taxon>
        <taxon>Gunneridae</taxon>
        <taxon>Pentapetalae</taxon>
        <taxon>rosids</taxon>
        <taxon>malvids</taxon>
        <taxon>Myrtales</taxon>
        <taxon>Melastomataceae</taxon>
        <taxon>Melastomatoideae</taxon>
        <taxon>Melastomateae</taxon>
        <taxon>Melastoma</taxon>
    </lineage>
</organism>
<comment type="caution">
    <text evidence="1">The sequence shown here is derived from an EMBL/GenBank/DDBJ whole genome shotgun (WGS) entry which is preliminary data.</text>
</comment>
<proteinExistence type="predicted"/>